<sequence>MRAVRVPRRVRRFLVGGLAVLVGVPVLAVAALLVWDGGVDTGPRRELLPGVQLDLRTAQTRLGPVEYDLAGADGPVVLSVHAGAGGADQARLFADWLRPAGYRILSPSRPGYLGTPLDSGRTLEEQADLLVALLDELGVDRVGVFAASAGAPVAYAFAARHPDRVWGLVAVGGTSRSKPPGGPSSPVRAVFMSTVGQKLVRLTAELSPRTVLAGTLDETSTFTDEQKAARTAYVMDTPPVREFFAAMLGTTFPYAERRPGTANDAELARAPLPLDRITAPTLVVHGTRDGDVPFADGEHAAATIPGAEHLWLPDDDHLGFWLGPSAASARSAVGAFLDVHRP</sequence>
<keyword evidence="3" id="KW-0378">Hydrolase</keyword>
<dbReference type="GO" id="GO:0016787">
    <property type="term" value="F:hydrolase activity"/>
    <property type="evidence" value="ECO:0007669"/>
    <property type="project" value="UniProtKB-KW"/>
</dbReference>
<dbReference type="InterPro" id="IPR000073">
    <property type="entry name" value="AB_hydrolase_1"/>
</dbReference>
<dbReference type="PANTHER" id="PTHR43433">
    <property type="entry name" value="HYDROLASE, ALPHA/BETA FOLD FAMILY PROTEIN"/>
    <property type="match status" value="1"/>
</dbReference>
<keyword evidence="4" id="KW-1185">Reference proteome</keyword>
<dbReference type="Pfam" id="PF00561">
    <property type="entry name" value="Abhydrolase_1"/>
    <property type="match status" value="1"/>
</dbReference>
<dbReference type="PANTHER" id="PTHR43433:SF5">
    <property type="entry name" value="AB HYDROLASE-1 DOMAIN-CONTAINING PROTEIN"/>
    <property type="match status" value="1"/>
</dbReference>
<dbReference type="EMBL" id="JAGSOV010000046">
    <property type="protein sequence ID" value="MCO1657794.1"/>
    <property type="molecule type" value="Genomic_DNA"/>
</dbReference>
<evidence type="ECO:0000259" key="2">
    <source>
        <dbReference type="Pfam" id="PF00561"/>
    </source>
</evidence>
<feature type="domain" description="AB hydrolase-1" evidence="2">
    <location>
        <begin position="75"/>
        <end position="324"/>
    </location>
</feature>
<dbReference type="InterPro" id="IPR029058">
    <property type="entry name" value="AB_hydrolase_fold"/>
</dbReference>
<comment type="caution">
    <text evidence="3">The sequence shown here is derived from an EMBL/GenBank/DDBJ whole genome shotgun (WGS) entry which is preliminary data.</text>
</comment>
<keyword evidence="1" id="KW-0812">Transmembrane</keyword>
<dbReference type="Proteomes" id="UP001165283">
    <property type="component" value="Unassembled WGS sequence"/>
</dbReference>
<dbReference type="Gene3D" id="3.40.50.1820">
    <property type="entry name" value="alpha/beta hydrolase"/>
    <property type="match status" value="1"/>
</dbReference>
<organism evidence="3 4">
    <name type="scientific">Pseudonocardia humida</name>
    <dbReference type="NCBI Taxonomy" id="2800819"/>
    <lineage>
        <taxon>Bacteria</taxon>
        <taxon>Bacillati</taxon>
        <taxon>Actinomycetota</taxon>
        <taxon>Actinomycetes</taxon>
        <taxon>Pseudonocardiales</taxon>
        <taxon>Pseudonocardiaceae</taxon>
        <taxon>Pseudonocardia</taxon>
    </lineage>
</organism>
<feature type="transmembrane region" description="Helical" evidence="1">
    <location>
        <begin position="12"/>
        <end position="35"/>
    </location>
</feature>
<dbReference type="SUPFAM" id="SSF53474">
    <property type="entry name" value="alpha/beta-Hydrolases"/>
    <property type="match status" value="1"/>
</dbReference>
<dbReference type="RefSeq" id="WP_252441437.1">
    <property type="nucleotide sequence ID" value="NZ_JAGSOV010000046.1"/>
</dbReference>
<dbReference type="InterPro" id="IPR050471">
    <property type="entry name" value="AB_hydrolase"/>
</dbReference>
<reference evidence="3" key="1">
    <citation type="submission" date="2021-04" db="EMBL/GenBank/DDBJ databases">
        <title>Pseudonocardia sp. nov., isolated from sandy soil of mangrove forest.</title>
        <authorList>
            <person name="Zan Z."/>
            <person name="Huang R."/>
            <person name="Liu W."/>
        </authorList>
    </citation>
    <scope>NUCLEOTIDE SEQUENCE</scope>
    <source>
        <strain evidence="3">S2-4</strain>
    </source>
</reference>
<evidence type="ECO:0000313" key="4">
    <source>
        <dbReference type="Proteomes" id="UP001165283"/>
    </source>
</evidence>
<protein>
    <submittedName>
        <fullName evidence="3">Alpha/beta hydrolase</fullName>
    </submittedName>
</protein>
<name>A0ABT1A4N6_9PSEU</name>
<accession>A0ABT1A4N6</accession>
<keyword evidence="1" id="KW-1133">Transmembrane helix</keyword>
<evidence type="ECO:0000313" key="3">
    <source>
        <dbReference type="EMBL" id="MCO1657794.1"/>
    </source>
</evidence>
<evidence type="ECO:0000256" key="1">
    <source>
        <dbReference type="SAM" id="Phobius"/>
    </source>
</evidence>
<gene>
    <name evidence="3" type="ORF">KDL28_22280</name>
</gene>
<keyword evidence="1" id="KW-0472">Membrane</keyword>
<proteinExistence type="predicted"/>